<dbReference type="KEGG" id="emar:D1013_04145"/>
<sequence length="406" mass="43205">MSEKTKVAMVGCFDTKAEDFAYLHSCLTKGGAEVVSINTGVLGSTDRFAVNFEADKVAEAAELNIAALREANDRGEALIVMGKGAGQILANLFQKNEINAVIGMGGGGGTFVAIEAMKTLPFGVPKLCLSTLATKDLSEKIEDKDIVLMPSIVDVAGLNRISRVLINQAAGAILGMANIVPLKDSDTKGSIALSVFGNTTVCANRASEILKSKGYDVLAFHAVGTGGKTMESLMEEGVFDAVLDLTTTELADELCGGICSAGPHRLKSASKMGLPQVVVPGCIDMVNFAAKSTVPEKYQDRHLFSWAPDVTLMRTNKEENDILGRQIAERLNSSKNAVTVVLPLNGLSKIGAKGEVFYDAEADKQLFKSLCEHLDPKIKVVEVDVNVNTPELAEVITEELLLLLDK</sequence>
<evidence type="ECO:0000259" key="2">
    <source>
        <dbReference type="Pfam" id="PF23189"/>
    </source>
</evidence>
<feature type="domain" description="UPF0261" evidence="1">
    <location>
        <begin position="6"/>
        <end position="178"/>
    </location>
</feature>
<gene>
    <name evidence="3" type="ORF">D1013_04145</name>
</gene>
<dbReference type="InterPro" id="IPR008322">
    <property type="entry name" value="UPF0261"/>
</dbReference>
<name>A0A3G2LBL9_9FLAO</name>
<dbReference type="RefSeq" id="WP_121850592.1">
    <property type="nucleotide sequence ID" value="NZ_CP032050.1"/>
</dbReference>
<dbReference type="PANTHER" id="PTHR31862:SF1">
    <property type="entry name" value="UPF0261 DOMAIN PROTEIN (AFU_ORTHOLOGUE AFUA_1G10120)"/>
    <property type="match status" value="1"/>
</dbReference>
<feature type="domain" description="UPF0261" evidence="2">
    <location>
        <begin position="189"/>
        <end position="401"/>
    </location>
</feature>
<keyword evidence="4" id="KW-1185">Reference proteome</keyword>
<dbReference type="Pfam" id="PF06792">
    <property type="entry name" value="UPF0261"/>
    <property type="match status" value="1"/>
</dbReference>
<dbReference type="Pfam" id="PF23189">
    <property type="entry name" value="UPF0261_C"/>
    <property type="match status" value="1"/>
</dbReference>
<evidence type="ECO:0000313" key="4">
    <source>
        <dbReference type="Proteomes" id="UP000276309"/>
    </source>
</evidence>
<dbReference type="EMBL" id="CP032050">
    <property type="protein sequence ID" value="AYN69601.1"/>
    <property type="molecule type" value="Genomic_DNA"/>
</dbReference>
<dbReference type="PANTHER" id="PTHR31862">
    <property type="entry name" value="UPF0261 DOMAIN PROTEIN (AFU_ORTHOLOGUE AFUA_1G10120)"/>
    <property type="match status" value="1"/>
</dbReference>
<accession>A0A3G2LBL9</accession>
<evidence type="ECO:0000313" key="3">
    <source>
        <dbReference type="EMBL" id="AYN69601.1"/>
    </source>
</evidence>
<dbReference type="Gene3D" id="3.40.50.12020">
    <property type="entry name" value="Uncharacterised protein family UPF0261, NN domain"/>
    <property type="match status" value="1"/>
</dbReference>
<dbReference type="Proteomes" id="UP000276309">
    <property type="component" value="Chromosome"/>
</dbReference>
<dbReference type="NCBIfam" id="NF002674">
    <property type="entry name" value="PRK02399.1-2"/>
    <property type="match status" value="1"/>
</dbReference>
<dbReference type="Gene3D" id="3.40.50.12030">
    <property type="entry name" value="Uncharacterised protein family UPF0261, NC domain"/>
    <property type="match status" value="1"/>
</dbReference>
<dbReference type="InterPro" id="IPR051353">
    <property type="entry name" value="Tobamovirus_resist_UPF0261"/>
</dbReference>
<dbReference type="InterPro" id="IPR044122">
    <property type="entry name" value="UPF0261_N"/>
</dbReference>
<evidence type="ECO:0000259" key="1">
    <source>
        <dbReference type="Pfam" id="PF06792"/>
    </source>
</evidence>
<dbReference type="InterPro" id="IPR056778">
    <property type="entry name" value="UPF0261_C"/>
</dbReference>
<dbReference type="PIRSF" id="PIRSF033271">
    <property type="entry name" value="UCP033271"/>
    <property type="match status" value="1"/>
</dbReference>
<organism evidence="3 4">
    <name type="scientific">Euzebyella marina</name>
    <dbReference type="NCBI Taxonomy" id="1761453"/>
    <lineage>
        <taxon>Bacteria</taxon>
        <taxon>Pseudomonadati</taxon>
        <taxon>Bacteroidota</taxon>
        <taxon>Flavobacteriia</taxon>
        <taxon>Flavobacteriales</taxon>
        <taxon>Flavobacteriaceae</taxon>
        <taxon>Euzebyella</taxon>
    </lineage>
</organism>
<dbReference type="OrthoDB" id="9776369at2"/>
<dbReference type="AlphaFoldDB" id="A0A3G2LBL9"/>
<proteinExistence type="predicted"/>
<dbReference type="CDD" id="cd15488">
    <property type="entry name" value="Tm-1-like"/>
    <property type="match status" value="1"/>
</dbReference>
<protein>
    <submittedName>
        <fullName evidence="3">UPF0261 family protein</fullName>
    </submittedName>
</protein>
<reference evidence="3 4" key="1">
    <citation type="submission" date="2018-08" db="EMBL/GenBank/DDBJ databases">
        <title>The reduced genetic potential of extracellular carbohydrate catabolism in Euzebyella marina RN62, a Flavobacteriia bacterium isolated from the hadal water.</title>
        <authorList>
            <person name="Xue C."/>
        </authorList>
    </citation>
    <scope>NUCLEOTIDE SEQUENCE [LARGE SCALE GENOMIC DNA]</scope>
    <source>
        <strain evidence="3 4">RN62</strain>
    </source>
</reference>